<dbReference type="EMBL" id="CP101717">
    <property type="protein sequence ID" value="WLD59031.1"/>
    <property type="molecule type" value="Genomic_DNA"/>
</dbReference>
<reference evidence="1" key="1">
    <citation type="submission" date="2022-07" db="EMBL/GenBank/DDBJ databases">
        <title>Complete genome sequence of Salinispirillum sp. LH10-3-1 capable of multiple carbohydrate inversion isolated from a soda lake.</title>
        <authorList>
            <person name="Liu J."/>
            <person name="Zhai Y."/>
            <person name="Zhang H."/>
            <person name="Yang H."/>
            <person name="Qu J."/>
            <person name="Li J."/>
        </authorList>
    </citation>
    <scope>NUCLEOTIDE SEQUENCE</scope>
    <source>
        <strain evidence="1">LH 10-3-1</strain>
    </source>
</reference>
<dbReference type="AlphaFoldDB" id="A0AB38YIC1"/>
<accession>A0AB38YIC1</accession>
<organism evidence="1">
    <name type="scientific">Salinispirillum sp. LH 10-3-1</name>
    <dbReference type="NCBI Taxonomy" id="2952525"/>
    <lineage>
        <taxon>Bacteria</taxon>
        <taxon>Pseudomonadati</taxon>
        <taxon>Pseudomonadota</taxon>
        <taxon>Gammaproteobacteria</taxon>
        <taxon>Oceanospirillales</taxon>
        <taxon>Saccharospirillaceae</taxon>
        <taxon>Salinispirillum</taxon>
    </lineage>
</organism>
<evidence type="ECO:0000313" key="1">
    <source>
        <dbReference type="EMBL" id="WLD59031.1"/>
    </source>
</evidence>
<name>A0AB38YIC1_9GAMM</name>
<sequence length="171" mass="19390">MFAQTNDGAELMRPEILGQSLWDSITDPETCMIYQKIVARVREGRLASFTLRCDGPECRRLLEMKISAVPDGSVEFESRTIRVEDRDPVALLSRNIPRSTELLRVCAWCNRIDVGFGSNDWVEIEDATERLQLFELAKLPQLTHAMCEACSESMTDQVDKLNEDVESGFTV</sequence>
<gene>
    <name evidence="1" type="ORF">NFC81_04405</name>
</gene>
<dbReference type="RefSeq" id="WP_304996322.1">
    <property type="nucleotide sequence ID" value="NZ_CP101717.1"/>
</dbReference>
<protein>
    <submittedName>
        <fullName evidence="1">Uncharacterized protein</fullName>
    </submittedName>
</protein>
<proteinExistence type="predicted"/>